<dbReference type="EMBL" id="PNCG01001155">
    <property type="protein sequence ID" value="TMP65053.1"/>
    <property type="molecule type" value="Genomic_DNA"/>
</dbReference>
<dbReference type="PROSITE" id="PS50283">
    <property type="entry name" value="NA_SOLUT_SYMP_3"/>
    <property type="match status" value="1"/>
</dbReference>
<accession>A0A5S3Y0T6</accession>
<dbReference type="GO" id="GO:0016020">
    <property type="term" value="C:membrane"/>
    <property type="evidence" value="ECO:0007669"/>
    <property type="project" value="UniProtKB-SubCell"/>
</dbReference>
<evidence type="ECO:0000256" key="1">
    <source>
        <dbReference type="ARBA" id="ARBA00004141"/>
    </source>
</evidence>
<proteinExistence type="inferred from homology"/>
<keyword evidence="3 6" id="KW-0812">Transmembrane</keyword>
<sequence>VATLTLSTMLSNDVVLPLLIKRKFRYNPLTKNYKSQILLIRRFIIAAILLLAYLYQQWFGHGEALANMGLVAFSLVTQLLPAIVFGLYWRKGHAYGVYAGLF</sequence>
<keyword evidence="4 6" id="KW-1133">Transmembrane helix</keyword>
<dbReference type="RefSeq" id="WP_430283034.1">
    <property type="nucleotide sequence ID" value="NZ_PNCG01001155.1"/>
</dbReference>
<name>A0A5S3Y0T6_9GAMM</name>
<feature type="non-terminal residue" evidence="7">
    <location>
        <position position="1"/>
    </location>
</feature>
<reference evidence="7 8" key="1">
    <citation type="submission" date="2017-12" db="EMBL/GenBank/DDBJ databases">
        <authorList>
            <person name="Paulsen S."/>
            <person name="Gram L.K."/>
        </authorList>
    </citation>
    <scope>NUCLEOTIDE SEQUENCE [LARGE SCALE GENOMIC DNA]</scope>
    <source>
        <strain evidence="7 8">S2897</strain>
    </source>
</reference>
<evidence type="ECO:0000256" key="4">
    <source>
        <dbReference type="ARBA" id="ARBA00022989"/>
    </source>
</evidence>
<dbReference type="InterPro" id="IPR001734">
    <property type="entry name" value="Na/solute_symporter"/>
</dbReference>
<dbReference type="AlphaFoldDB" id="A0A5S3Y0T6"/>
<gene>
    <name evidence="7" type="ORF">CWC05_24225</name>
</gene>
<comment type="caution">
    <text evidence="7">The sequence shown here is derived from an EMBL/GenBank/DDBJ whole genome shotgun (WGS) entry which is preliminary data.</text>
</comment>
<feature type="transmembrane region" description="Helical" evidence="6">
    <location>
        <begin position="39"/>
        <end position="56"/>
    </location>
</feature>
<comment type="similarity">
    <text evidence="2">Belongs to the sodium:solute symporter (SSF) (TC 2.A.21) family.</text>
</comment>
<evidence type="ECO:0000256" key="2">
    <source>
        <dbReference type="ARBA" id="ARBA00006434"/>
    </source>
</evidence>
<dbReference type="Gene3D" id="1.20.1730.10">
    <property type="entry name" value="Sodium/glucose cotransporter"/>
    <property type="match status" value="1"/>
</dbReference>
<evidence type="ECO:0000256" key="5">
    <source>
        <dbReference type="ARBA" id="ARBA00023136"/>
    </source>
</evidence>
<organism evidence="7 8">
    <name type="scientific">Pseudoalteromonas ruthenica</name>
    <dbReference type="NCBI Taxonomy" id="151081"/>
    <lineage>
        <taxon>Bacteria</taxon>
        <taxon>Pseudomonadati</taxon>
        <taxon>Pseudomonadota</taxon>
        <taxon>Gammaproteobacteria</taxon>
        <taxon>Alteromonadales</taxon>
        <taxon>Pseudoalteromonadaceae</taxon>
        <taxon>Pseudoalteromonas</taxon>
    </lineage>
</organism>
<keyword evidence="7" id="KW-0808">Transferase</keyword>
<evidence type="ECO:0000313" key="8">
    <source>
        <dbReference type="Proteomes" id="UP000305874"/>
    </source>
</evidence>
<feature type="transmembrane region" description="Helical" evidence="6">
    <location>
        <begin position="68"/>
        <end position="89"/>
    </location>
</feature>
<dbReference type="InterPro" id="IPR038377">
    <property type="entry name" value="Na/Glc_symporter_sf"/>
</dbReference>
<evidence type="ECO:0000256" key="6">
    <source>
        <dbReference type="SAM" id="Phobius"/>
    </source>
</evidence>
<comment type="subcellular location">
    <subcellularLocation>
        <location evidence="1">Membrane</location>
        <topology evidence="1">Multi-pass membrane protein</topology>
    </subcellularLocation>
</comment>
<protein>
    <submittedName>
        <fullName evidence="7">Hybrid sensor histidine kinase/response regulator</fullName>
    </submittedName>
</protein>
<evidence type="ECO:0000313" key="7">
    <source>
        <dbReference type="EMBL" id="TMP65053.1"/>
    </source>
</evidence>
<dbReference type="GO" id="GO:0016301">
    <property type="term" value="F:kinase activity"/>
    <property type="evidence" value="ECO:0007669"/>
    <property type="project" value="UniProtKB-KW"/>
</dbReference>
<feature type="non-terminal residue" evidence="7">
    <location>
        <position position="102"/>
    </location>
</feature>
<dbReference type="GO" id="GO:0022857">
    <property type="term" value="F:transmembrane transporter activity"/>
    <property type="evidence" value="ECO:0007669"/>
    <property type="project" value="InterPro"/>
</dbReference>
<keyword evidence="5 6" id="KW-0472">Membrane</keyword>
<keyword evidence="7" id="KW-0418">Kinase</keyword>
<dbReference type="Proteomes" id="UP000305874">
    <property type="component" value="Unassembled WGS sequence"/>
</dbReference>
<reference evidence="8" key="2">
    <citation type="submission" date="2019-06" db="EMBL/GenBank/DDBJ databases">
        <title>Co-occurence of chitin degradation, pigmentation and bioactivity in marine Pseudoalteromonas.</title>
        <authorList>
            <person name="Sonnenschein E.C."/>
            <person name="Bech P.K."/>
        </authorList>
    </citation>
    <scope>NUCLEOTIDE SEQUENCE [LARGE SCALE GENOMIC DNA]</scope>
    <source>
        <strain evidence="8">S2897</strain>
    </source>
</reference>
<evidence type="ECO:0000256" key="3">
    <source>
        <dbReference type="ARBA" id="ARBA00022692"/>
    </source>
</evidence>